<dbReference type="GO" id="GO:0044341">
    <property type="term" value="P:sodium-dependent phosphate transport"/>
    <property type="evidence" value="ECO:0007669"/>
    <property type="project" value="InterPro"/>
</dbReference>
<keyword evidence="4 6" id="KW-1133">Transmembrane helix</keyword>
<feature type="transmembrane region" description="Helical" evidence="6">
    <location>
        <begin position="66"/>
        <end position="92"/>
    </location>
</feature>
<dbReference type="NCBIfam" id="NF037997">
    <property type="entry name" value="Na_Pi_symport"/>
    <property type="match status" value="1"/>
</dbReference>
<feature type="transmembrane region" description="Helical" evidence="6">
    <location>
        <begin position="98"/>
        <end position="120"/>
    </location>
</feature>
<name>A0A1E7RFA8_9GAMM</name>
<evidence type="ECO:0000313" key="8">
    <source>
        <dbReference type="Proteomes" id="UP000185895"/>
    </source>
</evidence>
<dbReference type="InterPro" id="IPR003841">
    <property type="entry name" value="Na/Pi_transpt"/>
</dbReference>
<dbReference type="OrthoDB" id="9763003at2"/>
<feature type="transmembrane region" description="Helical" evidence="6">
    <location>
        <begin position="177"/>
        <end position="204"/>
    </location>
</feature>
<feature type="transmembrane region" description="Helical" evidence="6">
    <location>
        <begin position="248"/>
        <end position="269"/>
    </location>
</feature>
<dbReference type="Pfam" id="PF02690">
    <property type="entry name" value="Na_Pi_cotrans"/>
    <property type="match status" value="2"/>
</dbReference>
<evidence type="ECO:0000256" key="3">
    <source>
        <dbReference type="ARBA" id="ARBA00022692"/>
    </source>
</evidence>
<dbReference type="EMBL" id="MKKK01000001">
    <property type="protein sequence ID" value="OEY98054.1"/>
    <property type="molecule type" value="Genomic_DNA"/>
</dbReference>
<dbReference type="PANTHER" id="PTHR10010">
    <property type="entry name" value="SOLUTE CARRIER FAMILY 34 SODIUM PHOSPHATE , MEMBER 2-RELATED"/>
    <property type="match status" value="1"/>
</dbReference>
<feature type="transmembrane region" description="Helical" evidence="6">
    <location>
        <begin position="216"/>
        <end position="236"/>
    </location>
</feature>
<evidence type="ECO:0000256" key="5">
    <source>
        <dbReference type="ARBA" id="ARBA00023136"/>
    </source>
</evidence>
<dbReference type="GO" id="GO:0005436">
    <property type="term" value="F:sodium:phosphate symporter activity"/>
    <property type="evidence" value="ECO:0007669"/>
    <property type="project" value="InterPro"/>
</dbReference>
<sequence length="528" mass="57715">MLAVVLQLSGGIGLFLLGMTLLTDSLKALAGDSLRQWLARFTGSSFKAMLSGIGFTLVVQSSTATTLATIGFVSAGVLSFSQAIGIIIGANIGTTSTGWLVAFLGLKFSIANIALPLVALGAMLKLLGRDQLALSGLALAGFALLFMGIDQLQVAMAGFAEQVNLSQWSNDGFATRLILILIGLVMTILLQSSSAAVTATLAALASQAIDLPQAMALVIGQNIGTVATAVLAAVGATTSAKRTAAVHVVFNIVTAIFALFVLMPVMLWLFQHTVLADWDHVVMLAAFHTAFSLMGALLFMPFIPQFQQLIIKLIPEKNQNNTRYLDETLFAVPALAISATEQAIRDSLADYYRMIVKALQGQVLAVMMSNRELDRVLTTVEQYLQKMPVPQAQVDQQHLTTLLRLIMYSKVLRDDFQYLEYVDVLPKYLKPEVLQPLIIHLQSMVLGLKQQPMEKMNSVDLIAWQNLVQQLKQQQPQYRQHIVENSVHAQLNAAEALDAMIAERWLERLLEHSIKIAYLLQHQDEVMS</sequence>
<keyword evidence="3 6" id="KW-0812">Transmembrane</keyword>
<feature type="transmembrane region" description="Helical" evidence="6">
    <location>
        <begin position="132"/>
        <end position="149"/>
    </location>
</feature>
<evidence type="ECO:0000256" key="4">
    <source>
        <dbReference type="ARBA" id="ARBA00022989"/>
    </source>
</evidence>
<evidence type="ECO:0000256" key="6">
    <source>
        <dbReference type="SAM" id="Phobius"/>
    </source>
</evidence>
<keyword evidence="5 6" id="KW-0472">Membrane</keyword>
<keyword evidence="8" id="KW-1185">Reference proteome</keyword>
<accession>A0A1E7RFA8</accession>
<evidence type="ECO:0000256" key="1">
    <source>
        <dbReference type="ARBA" id="ARBA00004651"/>
    </source>
</evidence>
<dbReference type="AlphaFoldDB" id="A0A1E7RFA8"/>
<organism evidence="7 8">
    <name type="scientific">Acinetobacter qingfengensis</name>
    <dbReference type="NCBI Taxonomy" id="1262585"/>
    <lineage>
        <taxon>Bacteria</taxon>
        <taxon>Pseudomonadati</taxon>
        <taxon>Pseudomonadota</taxon>
        <taxon>Gammaproteobacteria</taxon>
        <taxon>Moraxellales</taxon>
        <taxon>Moraxellaceae</taxon>
        <taxon>Acinetobacter</taxon>
    </lineage>
</organism>
<comment type="caution">
    <text evidence="7">The sequence shown here is derived from an EMBL/GenBank/DDBJ whole genome shotgun (WGS) entry which is preliminary data.</text>
</comment>
<dbReference type="PANTHER" id="PTHR10010:SF46">
    <property type="entry name" value="SODIUM-DEPENDENT PHOSPHATE TRANSPORT PROTEIN 2B"/>
    <property type="match status" value="1"/>
</dbReference>
<evidence type="ECO:0000256" key="2">
    <source>
        <dbReference type="ARBA" id="ARBA00022475"/>
    </source>
</evidence>
<protein>
    <submittedName>
        <fullName evidence="7">Na/Pi cotransporter</fullName>
    </submittedName>
</protein>
<feature type="transmembrane region" description="Helical" evidence="6">
    <location>
        <begin position="281"/>
        <end position="303"/>
    </location>
</feature>
<dbReference type="GO" id="GO:0005886">
    <property type="term" value="C:plasma membrane"/>
    <property type="evidence" value="ECO:0007669"/>
    <property type="project" value="UniProtKB-SubCell"/>
</dbReference>
<dbReference type="RefSeq" id="WP_070068435.1">
    <property type="nucleotide sequence ID" value="NZ_MKKK01000001.1"/>
</dbReference>
<reference evidence="7 8" key="1">
    <citation type="submission" date="2016-09" db="EMBL/GenBank/DDBJ databases">
        <authorList>
            <person name="Capua I."/>
            <person name="De Benedictis P."/>
            <person name="Joannis T."/>
            <person name="Lombin L.H."/>
            <person name="Cattoli G."/>
        </authorList>
    </citation>
    <scope>NUCLEOTIDE SEQUENCE [LARGE SCALE GENOMIC DNA]</scope>
    <source>
        <strain evidence="7 8">ANC 4671</strain>
    </source>
</reference>
<dbReference type="Proteomes" id="UP000185895">
    <property type="component" value="Unassembled WGS sequence"/>
</dbReference>
<comment type="subcellular location">
    <subcellularLocation>
        <location evidence="1">Cell membrane</location>
        <topology evidence="1">Multi-pass membrane protein</topology>
    </subcellularLocation>
</comment>
<keyword evidence="2" id="KW-1003">Cell membrane</keyword>
<gene>
    <name evidence="7" type="ORF">BJI46_00550</name>
</gene>
<feature type="transmembrane region" description="Helical" evidence="6">
    <location>
        <begin position="38"/>
        <end position="59"/>
    </location>
</feature>
<proteinExistence type="predicted"/>
<evidence type="ECO:0000313" key="7">
    <source>
        <dbReference type="EMBL" id="OEY98054.1"/>
    </source>
</evidence>